<accession>A0A813IEV5</accession>
<comment type="caution">
    <text evidence="1">The sequence shown here is derived from an EMBL/GenBank/DDBJ whole genome shotgun (WGS) entry which is preliminary data.</text>
</comment>
<proteinExistence type="predicted"/>
<dbReference type="InterPro" id="IPR011990">
    <property type="entry name" value="TPR-like_helical_dom_sf"/>
</dbReference>
<sequence>MCSLSYRQIAAQQTSTEARLRLLKAGTSQVSALGRQRQWQACLRILSDLRDDSLQPGLVSHNAVVAACTRAGPSVWPQALDLASALHIRGLLPDHLTFSSVIGALG</sequence>
<dbReference type="AlphaFoldDB" id="A0A813IEV5"/>
<dbReference type="EMBL" id="CAJNNW010007727">
    <property type="protein sequence ID" value="CAE8649470.1"/>
    <property type="molecule type" value="Genomic_DNA"/>
</dbReference>
<organism evidence="1 2">
    <name type="scientific">Polarella glacialis</name>
    <name type="common">Dinoflagellate</name>
    <dbReference type="NCBI Taxonomy" id="89957"/>
    <lineage>
        <taxon>Eukaryota</taxon>
        <taxon>Sar</taxon>
        <taxon>Alveolata</taxon>
        <taxon>Dinophyceae</taxon>
        <taxon>Suessiales</taxon>
        <taxon>Suessiaceae</taxon>
        <taxon>Polarella</taxon>
    </lineage>
</organism>
<dbReference type="Gene3D" id="1.25.40.10">
    <property type="entry name" value="Tetratricopeptide repeat domain"/>
    <property type="match status" value="1"/>
</dbReference>
<evidence type="ECO:0008006" key="3">
    <source>
        <dbReference type="Google" id="ProtNLM"/>
    </source>
</evidence>
<evidence type="ECO:0000313" key="2">
    <source>
        <dbReference type="Proteomes" id="UP000626109"/>
    </source>
</evidence>
<name>A0A813IEV5_POLGL</name>
<feature type="non-terminal residue" evidence="1">
    <location>
        <position position="1"/>
    </location>
</feature>
<protein>
    <recommendedName>
        <fullName evidence="3">Anaphase-promoting complex subunit 1</fullName>
    </recommendedName>
</protein>
<evidence type="ECO:0000313" key="1">
    <source>
        <dbReference type="EMBL" id="CAE8649470.1"/>
    </source>
</evidence>
<reference evidence="1" key="1">
    <citation type="submission" date="2021-02" db="EMBL/GenBank/DDBJ databases">
        <authorList>
            <person name="Dougan E. K."/>
            <person name="Rhodes N."/>
            <person name="Thang M."/>
            <person name="Chan C."/>
        </authorList>
    </citation>
    <scope>NUCLEOTIDE SEQUENCE</scope>
</reference>
<gene>
    <name evidence="1" type="ORF">PGLA2088_LOCUS7449</name>
</gene>
<dbReference type="Proteomes" id="UP000626109">
    <property type="component" value="Unassembled WGS sequence"/>
</dbReference>